<accession>I7G8J1</accession>
<dbReference type="EMBL" id="AB174004">
    <property type="protein sequence ID" value="BAE91066.1"/>
    <property type="molecule type" value="mRNA"/>
</dbReference>
<name>I7G8J1_MACFA</name>
<dbReference type="AlphaFoldDB" id="I7G8J1"/>
<organism evidence="2">
    <name type="scientific">Macaca fascicularis</name>
    <name type="common">Crab-eating macaque</name>
    <name type="synonym">Cynomolgus monkey</name>
    <dbReference type="NCBI Taxonomy" id="9541"/>
    <lineage>
        <taxon>Eukaryota</taxon>
        <taxon>Metazoa</taxon>
        <taxon>Chordata</taxon>
        <taxon>Craniata</taxon>
        <taxon>Vertebrata</taxon>
        <taxon>Euteleostomi</taxon>
        <taxon>Mammalia</taxon>
        <taxon>Eutheria</taxon>
        <taxon>Euarchontoglires</taxon>
        <taxon>Primates</taxon>
        <taxon>Haplorrhini</taxon>
        <taxon>Catarrhini</taxon>
        <taxon>Cercopithecidae</taxon>
        <taxon>Cercopithecinae</taxon>
        <taxon>Macaca</taxon>
    </lineage>
</organism>
<evidence type="ECO:0000256" key="1">
    <source>
        <dbReference type="SAM" id="MobiDB-lite"/>
    </source>
</evidence>
<proteinExistence type="evidence at transcript level"/>
<feature type="region of interest" description="Disordered" evidence="1">
    <location>
        <begin position="1"/>
        <end position="20"/>
    </location>
</feature>
<protein>
    <submittedName>
        <fullName evidence="2">Macaca fascicularis brain cDNA clone: QmoA-11651, similar to human microtubule-associated protein 1A (MAP1A), mRNA, RefSeq: NM_002373.4</fullName>
    </submittedName>
</protein>
<sequence>MSLTSRMRQSLATQRLSRPSQMRRFMMSRRSAQLHPDFTQVRMTSPGLRVLAHSKPANLPIVLFLLPLAKSMERQRLNSPTPLT</sequence>
<evidence type="ECO:0000313" key="2">
    <source>
        <dbReference type="EMBL" id="BAE91066.1"/>
    </source>
</evidence>
<reference evidence="2" key="1">
    <citation type="journal article" date="2007" name="PLoS Biol.">
        <title>Rate of evolution in brain-expressed genes in humans and other primates.</title>
        <authorList>
            <person name="Wang H.-Y."/>
            <person name="Chien H.-C."/>
            <person name="Osada N."/>
            <person name="Hashimoto K."/>
            <person name="Sugano S."/>
            <person name="Gojobori T."/>
            <person name="Chou C.-K."/>
            <person name="Tsai S.-F."/>
            <person name="Wu C.-I."/>
            <person name="Shen C.-K.J."/>
        </authorList>
    </citation>
    <scope>NUCLEOTIDE SEQUENCE</scope>
</reference>
<feature type="compositionally biased region" description="Polar residues" evidence="1">
    <location>
        <begin position="1"/>
        <end position="16"/>
    </location>
</feature>